<protein>
    <recommendedName>
        <fullName evidence="3">Lipoprotein</fullName>
    </recommendedName>
</protein>
<gene>
    <name evidence="1" type="ORF">MNODULE_22130</name>
</gene>
<dbReference type="AlphaFoldDB" id="A0A7X6DUH5"/>
<dbReference type="PROSITE" id="PS51257">
    <property type="entry name" value="PROKAR_LIPOPROTEIN"/>
    <property type="match status" value="1"/>
</dbReference>
<keyword evidence="2" id="KW-1185">Reference proteome</keyword>
<proteinExistence type="predicted"/>
<evidence type="ECO:0000313" key="1">
    <source>
        <dbReference type="EMBL" id="NKE73462.1"/>
    </source>
</evidence>
<name>A0A7X6DUH5_9BACT</name>
<accession>A0A7X6DUH5</accession>
<dbReference type="Proteomes" id="UP000534783">
    <property type="component" value="Unassembled WGS sequence"/>
</dbReference>
<reference evidence="1 2" key="1">
    <citation type="journal article" date="2020" name="Nature">
        <title>Bacterial chemolithoautotrophy via manganese oxidation.</title>
        <authorList>
            <person name="Yu H."/>
            <person name="Leadbetter J.R."/>
        </authorList>
    </citation>
    <scope>NUCLEOTIDE SEQUENCE [LARGE SCALE GENOMIC DNA]</scope>
    <source>
        <strain evidence="1 2">Mn-1</strain>
    </source>
</reference>
<sequence length="68" mass="7638">MKTTALVLSICFLFGGCSKVLLPYEEEANCRKGVDEGVCASMSEVYEYTLDERPARHPKHLSKEKEAK</sequence>
<evidence type="ECO:0008006" key="3">
    <source>
        <dbReference type="Google" id="ProtNLM"/>
    </source>
</evidence>
<dbReference type="RefSeq" id="WP_168063419.1">
    <property type="nucleotide sequence ID" value="NZ_VTOW01000007.1"/>
</dbReference>
<comment type="caution">
    <text evidence="1">The sequence shown here is derived from an EMBL/GenBank/DDBJ whole genome shotgun (WGS) entry which is preliminary data.</text>
</comment>
<organism evidence="1 2">
    <name type="scientific">Candidatus Manganitrophus noduliformans</name>
    <dbReference type="NCBI Taxonomy" id="2606439"/>
    <lineage>
        <taxon>Bacteria</taxon>
        <taxon>Pseudomonadati</taxon>
        <taxon>Nitrospirota</taxon>
        <taxon>Nitrospiria</taxon>
        <taxon>Candidatus Troglogloeales</taxon>
        <taxon>Candidatus Manganitrophaceae</taxon>
        <taxon>Candidatus Manganitrophus</taxon>
    </lineage>
</organism>
<dbReference type="EMBL" id="VTOW01000007">
    <property type="protein sequence ID" value="NKE73462.1"/>
    <property type="molecule type" value="Genomic_DNA"/>
</dbReference>
<evidence type="ECO:0000313" key="2">
    <source>
        <dbReference type="Proteomes" id="UP000534783"/>
    </source>
</evidence>